<name>A0A8T0HKN4_CERPU</name>
<dbReference type="AlphaFoldDB" id="A0A8T0HKN4"/>
<evidence type="ECO:0000313" key="2">
    <source>
        <dbReference type="EMBL" id="KAG0571359.1"/>
    </source>
</evidence>
<evidence type="ECO:0000256" key="1">
    <source>
        <dbReference type="SAM" id="MobiDB-lite"/>
    </source>
</evidence>
<organism evidence="2 3">
    <name type="scientific">Ceratodon purpureus</name>
    <name type="common">Fire moss</name>
    <name type="synonym">Dicranum purpureum</name>
    <dbReference type="NCBI Taxonomy" id="3225"/>
    <lineage>
        <taxon>Eukaryota</taxon>
        <taxon>Viridiplantae</taxon>
        <taxon>Streptophyta</taxon>
        <taxon>Embryophyta</taxon>
        <taxon>Bryophyta</taxon>
        <taxon>Bryophytina</taxon>
        <taxon>Bryopsida</taxon>
        <taxon>Dicranidae</taxon>
        <taxon>Pseudoditrichales</taxon>
        <taxon>Ditrichaceae</taxon>
        <taxon>Ceratodon</taxon>
    </lineage>
</organism>
<sequence>MCHCHFSPQNALHAGNISLFGTTRRRVHRVFLRSHAEEMTEGPSEHDCESYHGSVLPVSSGDEGAHGSPSSSKRKSPPADVVCIEHAAESREDGDFSILQWLKEDVYQPPPMSEELRRAKRREILLAQREGPANIHVAANVDHHVNRGAVEREIQGHTADTTLDLCVPSSEEETSHELRTEKVIDIVPEVGGNPQPAQLKYIPLDVRLRRLLNKKRN</sequence>
<proteinExistence type="predicted"/>
<protein>
    <submittedName>
        <fullName evidence="2">Uncharacterized protein</fullName>
    </submittedName>
</protein>
<feature type="region of interest" description="Disordered" evidence="1">
    <location>
        <begin position="37"/>
        <end position="79"/>
    </location>
</feature>
<reference evidence="2" key="1">
    <citation type="submission" date="2020-06" db="EMBL/GenBank/DDBJ databases">
        <title>WGS assembly of Ceratodon purpureus strain R40.</title>
        <authorList>
            <person name="Carey S.B."/>
            <person name="Jenkins J."/>
            <person name="Shu S."/>
            <person name="Lovell J.T."/>
            <person name="Sreedasyam A."/>
            <person name="Maumus F."/>
            <person name="Tiley G.P."/>
            <person name="Fernandez-Pozo N."/>
            <person name="Barry K."/>
            <person name="Chen C."/>
            <person name="Wang M."/>
            <person name="Lipzen A."/>
            <person name="Daum C."/>
            <person name="Saski C.A."/>
            <person name="Payton A.C."/>
            <person name="Mcbreen J.C."/>
            <person name="Conrad R.E."/>
            <person name="Kollar L.M."/>
            <person name="Olsson S."/>
            <person name="Huttunen S."/>
            <person name="Landis J.B."/>
            <person name="Wickett N.J."/>
            <person name="Johnson M.G."/>
            <person name="Rensing S.A."/>
            <person name="Grimwood J."/>
            <person name="Schmutz J."/>
            <person name="Mcdaniel S.F."/>
        </authorList>
    </citation>
    <scope>NUCLEOTIDE SEQUENCE</scope>
    <source>
        <strain evidence="2">R40</strain>
    </source>
</reference>
<dbReference type="Proteomes" id="UP000822688">
    <property type="component" value="Chromosome V"/>
</dbReference>
<accession>A0A8T0HKN4</accession>
<comment type="caution">
    <text evidence="2">The sequence shown here is derived from an EMBL/GenBank/DDBJ whole genome shotgun (WGS) entry which is preliminary data.</text>
</comment>
<evidence type="ECO:0000313" key="3">
    <source>
        <dbReference type="Proteomes" id="UP000822688"/>
    </source>
</evidence>
<keyword evidence="3" id="KW-1185">Reference proteome</keyword>
<feature type="compositionally biased region" description="Basic and acidic residues" evidence="1">
    <location>
        <begin position="37"/>
        <end position="50"/>
    </location>
</feature>
<gene>
    <name evidence="2" type="ORF">KC19_VG005000</name>
</gene>
<dbReference type="EMBL" id="CM026426">
    <property type="protein sequence ID" value="KAG0571359.1"/>
    <property type="molecule type" value="Genomic_DNA"/>
</dbReference>